<evidence type="ECO:0000313" key="2">
    <source>
        <dbReference type="Proteomes" id="UP000324800"/>
    </source>
</evidence>
<organism evidence="1 2">
    <name type="scientific">Streblomastix strix</name>
    <dbReference type="NCBI Taxonomy" id="222440"/>
    <lineage>
        <taxon>Eukaryota</taxon>
        <taxon>Metamonada</taxon>
        <taxon>Preaxostyla</taxon>
        <taxon>Oxymonadida</taxon>
        <taxon>Streblomastigidae</taxon>
        <taxon>Streblomastix</taxon>
    </lineage>
</organism>
<evidence type="ECO:0000313" key="1">
    <source>
        <dbReference type="EMBL" id="KAA6314682.1"/>
    </source>
</evidence>
<feature type="non-terminal residue" evidence="1">
    <location>
        <position position="1"/>
    </location>
</feature>
<dbReference type="Proteomes" id="UP000324800">
    <property type="component" value="Unassembled WGS sequence"/>
</dbReference>
<name>A0A5J4PZW2_9EUKA</name>
<sequence length="62" mass="6612">YGAKFNYYQLFTLSALVSKFQNPPIAAIPATSVGDINPSLFDVYALPIDIPDDGVGSYIVSG</sequence>
<dbReference type="EMBL" id="SNRW01047749">
    <property type="protein sequence ID" value="KAA6314682.1"/>
    <property type="molecule type" value="Genomic_DNA"/>
</dbReference>
<proteinExistence type="predicted"/>
<accession>A0A5J4PZW2</accession>
<dbReference type="AlphaFoldDB" id="A0A5J4PZW2"/>
<comment type="caution">
    <text evidence="1">The sequence shown here is derived from an EMBL/GenBank/DDBJ whole genome shotgun (WGS) entry which is preliminary data.</text>
</comment>
<protein>
    <submittedName>
        <fullName evidence="1">Uncharacterized protein</fullName>
    </submittedName>
</protein>
<gene>
    <name evidence="1" type="ORF">EZS28_055543</name>
</gene>
<reference evidence="1 2" key="1">
    <citation type="submission" date="2019-03" db="EMBL/GenBank/DDBJ databases">
        <title>Single cell metagenomics reveals metabolic interactions within the superorganism composed of flagellate Streblomastix strix and complex community of Bacteroidetes bacteria on its surface.</title>
        <authorList>
            <person name="Treitli S.C."/>
            <person name="Kolisko M."/>
            <person name="Husnik F."/>
            <person name="Keeling P."/>
            <person name="Hampl V."/>
        </authorList>
    </citation>
    <scope>NUCLEOTIDE SEQUENCE [LARGE SCALE GENOMIC DNA]</scope>
    <source>
        <strain evidence="1">ST1C</strain>
    </source>
</reference>